<reference evidence="1" key="1">
    <citation type="submission" date="2022-08" db="EMBL/GenBank/DDBJ databases">
        <title>Genome Sequence of Lecanicillium fungicola.</title>
        <authorList>
            <person name="Buettner E."/>
        </authorList>
    </citation>
    <scope>NUCLEOTIDE SEQUENCE</scope>
    <source>
        <strain evidence="1">Babe33</strain>
    </source>
</reference>
<name>A0ACC1NNX8_9HYPO</name>
<gene>
    <name evidence="1" type="ORF">NQ176_g2871</name>
</gene>
<proteinExistence type="predicted"/>
<keyword evidence="2" id="KW-1185">Reference proteome</keyword>
<accession>A0ACC1NNX8</accession>
<dbReference type="EMBL" id="JANJQO010000229">
    <property type="protein sequence ID" value="KAJ2980058.1"/>
    <property type="molecule type" value="Genomic_DNA"/>
</dbReference>
<dbReference type="Proteomes" id="UP001143910">
    <property type="component" value="Unassembled WGS sequence"/>
</dbReference>
<protein>
    <submittedName>
        <fullName evidence="1">Uncharacterized protein</fullName>
    </submittedName>
</protein>
<organism evidence="1 2">
    <name type="scientific">Zarea fungicola</name>
    <dbReference type="NCBI Taxonomy" id="93591"/>
    <lineage>
        <taxon>Eukaryota</taxon>
        <taxon>Fungi</taxon>
        <taxon>Dikarya</taxon>
        <taxon>Ascomycota</taxon>
        <taxon>Pezizomycotina</taxon>
        <taxon>Sordariomycetes</taxon>
        <taxon>Hypocreomycetidae</taxon>
        <taxon>Hypocreales</taxon>
        <taxon>Cordycipitaceae</taxon>
        <taxon>Zarea</taxon>
    </lineage>
</organism>
<sequence>MEASPLTRQPQPEVFTPKINQLYAELFQDVDDGHQSQGFWREFFLLKPDLTTLRTLLQDISPAEMLHLEGQSQELFSEAIAALKAGRGSAPQNALDTLKVFLSCVLSKRYAHPSSAIIAVLAGLDRIDPIFTDFVSSLDTVIRAGEDLHKRHKAIGVLLAITAGAYQTTLLTYMIQRDLFPSVIKFIQEAKSPANVLEPLVLLSLLANYNKFEFQNPYQLRLNDFINEAAMKTIVDCIGMACQVIRGDYIDIQEDLPEGWTFSNALGMIGLGAIAPGRKQEKKPVYDVETARQMFTKLPKERAAVLLATYDFSHANKLFCSSFVTAISENHTERPMAAYLSLTSYLLQHAHLSHRSTYYAHLNLMVFRLLIEDQSICKIICSDESKMAVRLCRQRAPFLPLVKGERPLACSLLDTMIDGINHNLRKRLDVSLYTLCLGISLRVISYVSRSRTRLAYHWAEFFRSLLSLVRFLTTYTTDLKDLAHIDTLVDHVVNLLALSLSAGEAFLPTPAAYDDLFYKVVECGDVLTRFKENYGLGKRGGNSIDTLINVSTHYKQLLTEGGGKTKPNSLTTVQVTDVIKQGYETLSIQAKEGLDSWDRYREADDRILLKNMARTAVADVRELVEQEQIQV</sequence>
<evidence type="ECO:0000313" key="1">
    <source>
        <dbReference type="EMBL" id="KAJ2980058.1"/>
    </source>
</evidence>
<comment type="caution">
    <text evidence="1">The sequence shown here is derived from an EMBL/GenBank/DDBJ whole genome shotgun (WGS) entry which is preliminary data.</text>
</comment>
<evidence type="ECO:0000313" key="2">
    <source>
        <dbReference type="Proteomes" id="UP001143910"/>
    </source>
</evidence>